<name>A0A0E0GNX4_ORYNI</name>
<accession>A0A0E0GNX4</accession>
<dbReference type="Proteomes" id="UP000006591">
    <property type="component" value="Chromosome 3"/>
</dbReference>
<evidence type="ECO:0000256" key="1">
    <source>
        <dbReference type="SAM" id="MobiDB-lite"/>
    </source>
</evidence>
<keyword evidence="3" id="KW-1185">Reference proteome</keyword>
<proteinExistence type="predicted"/>
<protein>
    <submittedName>
        <fullName evidence="2">Uncharacterized protein</fullName>
    </submittedName>
</protein>
<evidence type="ECO:0000313" key="3">
    <source>
        <dbReference type="Proteomes" id="UP000006591"/>
    </source>
</evidence>
<feature type="region of interest" description="Disordered" evidence="1">
    <location>
        <begin position="72"/>
        <end position="98"/>
    </location>
</feature>
<feature type="compositionally biased region" description="Basic residues" evidence="1">
    <location>
        <begin position="82"/>
        <end position="98"/>
    </location>
</feature>
<sequence length="243" mass="27907">MAHATSSPSPSLSLSPFLSSPLRDIGTSDELELPLPRRTRKHRVRWRWCSTTLHREDSGGEEAAMHVTARGDCRRRDPGPRHPPKFKTKPRRHWRRRARRARVKAAARARSGARGNGGKPELELAGAWRRRRWVCLHQLRRRRRRRHRPSAPPRRPLAVPGCRDNTAFAQDGAWDRQWRRCGDPEQKFAELGEHGYDCELALAGAAHTHGGPCWEDEKGEKEPKRMRTNVLTCGPHYFVQLAS</sequence>
<feature type="region of interest" description="Disordered" evidence="1">
    <location>
        <begin position="143"/>
        <end position="163"/>
    </location>
</feature>
<reference evidence="2" key="2">
    <citation type="submission" date="2018-04" db="EMBL/GenBank/DDBJ databases">
        <title>OnivRS2 (Oryza nivara Reference Sequence Version 2).</title>
        <authorList>
            <person name="Zhang J."/>
            <person name="Kudrna D."/>
            <person name="Lee S."/>
            <person name="Talag J."/>
            <person name="Rajasekar S."/>
            <person name="Welchert J."/>
            <person name="Hsing Y.-I."/>
            <person name="Wing R.A."/>
        </authorList>
    </citation>
    <scope>NUCLEOTIDE SEQUENCE [LARGE SCALE GENOMIC DNA]</scope>
    <source>
        <strain evidence="2">SL10</strain>
    </source>
</reference>
<dbReference type="OMA" id="CWEDEKG"/>
<evidence type="ECO:0000313" key="2">
    <source>
        <dbReference type="EnsemblPlants" id="ONIVA03G22700.1"/>
    </source>
</evidence>
<dbReference type="HOGENOM" id="CLU_109551_0_0_1"/>
<dbReference type="EnsemblPlants" id="ONIVA03G22700.1">
    <property type="protein sequence ID" value="ONIVA03G22700.1"/>
    <property type="gene ID" value="ONIVA03G22700"/>
</dbReference>
<feature type="region of interest" description="Disordered" evidence="1">
    <location>
        <begin position="1"/>
        <end position="20"/>
    </location>
</feature>
<dbReference type="AlphaFoldDB" id="A0A0E0GNX4"/>
<reference evidence="2" key="1">
    <citation type="submission" date="2015-04" db="UniProtKB">
        <authorList>
            <consortium name="EnsemblPlants"/>
        </authorList>
    </citation>
    <scope>IDENTIFICATION</scope>
    <source>
        <strain evidence="2">SL10</strain>
    </source>
</reference>
<dbReference type="Gramene" id="ONIVA03G22700.1">
    <property type="protein sequence ID" value="ONIVA03G22700.1"/>
    <property type="gene ID" value="ONIVA03G22700"/>
</dbReference>
<organism evidence="2">
    <name type="scientific">Oryza nivara</name>
    <name type="common">Indian wild rice</name>
    <name type="synonym">Oryza sativa f. spontanea</name>
    <dbReference type="NCBI Taxonomy" id="4536"/>
    <lineage>
        <taxon>Eukaryota</taxon>
        <taxon>Viridiplantae</taxon>
        <taxon>Streptophyta</taxon>
        <taxon>Embryophyta</taxon>
        <taxon>Tracheophyta</taxon>
        <taxon>Spermatophyta</taxon>
        <taxon>Magnoliopsida</taxon>
        <taxon>Liliopsida</taxon>
        <taxon>Poales</taxon>
        <taxon>Poaceae</taxon>
        <taxon>BOP clade</taxon>
        <taxon>Oryzoideae</taxon>
        <taxon>Oryzeae</taxon>
        <taxon>Oryzinae</taxon>
        <taxon>Oryza</taxon>
    </lineage>
</organism>